<dbReference type="AlphaFoldDB" id="A0A1Y1UZB7"/>
<gene>
    <name evidence="2" type="ORF">BCR36DRAFT_586430</name>
</gene>
<dbReference type="EMBL" id="MCFH01000049">
    <property type="protein sequence ID" value="ORX43966.1"/>
    <property type="molecule type" value="Genomic_DNA"/>
</dbReference>
<feature type="chain" id="PRO_5012146641" evidence="1">
    <location>
        <begin position="23"/>
        <end position="284"/>
    </location>
</feature>
<protein>
    <submittedName>
        <fullName evidence="2">Uncharacterized protein</fullName>
    </submittedName>
</protein>
<organism evidence="2 3">
    <name type="scientific">Piromyces finnis</name>
    <dbReference type="NCBI Taxonomy" id="1754191"/>
    <lineage>
        <taxon>Eukaryota</taxon>
        <taxon>Fungi</taxon>
        <taxon>Fungi incertae sedis</taxon>
        <taxon>Chytridiomycota</taxon>
        <taxon>Chytridiomycota incertae sedis</taxon>
        <taxon>Neocallimastigomycetes</taxon>
        <taxon>Neocallimastigales</taxon>
        <taxon>Neocallimastigaceae</taxon>
        <taxon>Piromyces</taxon>
    </lineage>
</organism>
<dbReference type="PROSITE" id="PS51257">
    <property type="entry name" value="PROKAR_LIPOPROTEIN"/>
    <property type="match status" value="1"/>
</dbReference>
<accession>A0A1Y1UZB7</accession>
<keyword evidence="3" id="KW-1185">Reference proteome</keyword>
<dbReference type="Proteomes" id="UP000193719">
    <property type="component" value="Unassembled WGS sequence"/>
</dbReference>
<comment type="caution">
    <text evidence="2">The sequence shown here is derived from an EMBL/GenBank/DDBJ whole genome shotgun (WGS) entry which is preliminary data.</text>
</comment>
<reference evidence="2 3" key="1">
    <citation type="submission" date="2016-08" db="EMBL/GenBank/DDBJ databases">
        <title>Genomes of anaerobic fungi encode conserved fungal cellulosomes for biomass hydrolysis.</title>
        <authorList>
            <consortium name="DOE Joint Genome Institute"/>
            <person name="Haitjema C.H."/>
            <person name="Gilmore S.P."/>
            <person name="Henske J.K."/>
            <person name="Solomon K.V."/>
            <person name="De Groot R."/>
            <person name="Kuo A."/>
            <person name="Mondo S.J."/>
            <person name="Salamov A.A."/>
            <person name="Labutti K."/>
            <person name="Zhao Z."/>
            <person name="Chiniquy J."/>
            <person name="Barry K."/>
            <person name="Brewer H.M."/>
            <person name="Purvine S.O."/>
            <person name="Wright A.T."/>
            <person name="Boxma B."/>
            <person name="Van Alen T."/>
            <person name="Hackstein J.H."/>
            <person name="Baker S.E."/>
            <person name="Grigoriev I.V."/>
            <person name="O'Malley M.A."/>
        </authorList>
    </citation>
    <scope>NUCLEOTIDE SEQUENCE [LARGE SCALE GENOMIC DNA]</scope>
    <source>
        <strain evidence="3">finn</strain>
    </source>
</reference>
<feature type="signal peptide" evidence="1">
    <location>
        <begin position="1"/>
        <end position="22"/>
    </location>
</feature>
<proteinExistence type="predicted"/>
<evidence type="ECO:0000256" key="1">
    <source>
        <dbReference type="SAM" id="SignalP"/>
    </source>
</evidence>
<evidence type="ECO:0000313" key="2">
    <source>
        <dbReference type="EMBL" id="ORX43966.1"/>
    </source>
</evidence>
<reference evidence="2 3" key="2">
    <citation type="submission" date="2016-08" db="EMBL/GenBank/DDBJ databases">
        <title>Pervasive Adenine N6-methylation of Active Genes in Fungi.</title>
        <authorList>
            <consortium name="DOE Joint Genome Institute"/>
            <person name="Mondo S.J."/>
            <person name="Dannebaum R.O."/>
            <person name="Kuo R.C."/>
            <person name="Labutti K."/>
            <person name="Haridas S."/>
            <person name="Kuo A."/>
            <person name="Salamov A."/>
            <person name="Ahrendt S.R."/>
            <person name="Lipzen A."/>
            <person name="Sullivan W."/>
            <person name="Andreopoulos W.B."/>
            <person name="Clum A."/>
            <person name="Lindquist E."/>
            <person name="Daum C."/>
            <person name="Ramamoorthy G.K."/>
            <person name="Gryganskyi A."/>
            <person name="Culley D."/>
            <person name="Magnuson J.K."/>
            <person name="James T.Y."/>
            <person name="O'Malley M.A."/>
            <person name="Stajich J.E."/>
            <person name="Spatafora J.W."/>
            <person name="Visel A."/>
            <person name="Grigoriev I.V."/>
        </authorList>
    </citation>
    <scope>NUCLEOTIDE SEQUENCE [LARGE SCALE GENOMIC DNA]</scope>
    <source>
        <strain evidence="3">finn</strain>
    </source>
</reference>
<sequence length="284" mass="32380">MKSFITLLFLAILSCIYKSEKAFVGATSYPFPPFFQTTYPYSIISGFSITDTRYKPIYTHVRSCRFDTEDLSVTCKIDNSDEKLIITGIEIDNPDNCSLGPLSWANLVCEGDSHTYIMNERSDYFDRFKFYDLNDCSYHVKIGERNIGSYDELYFPYDSQVMDTDFYLEDDANIADVDYIHVNSCEYDISGKVILCTVNNVAGKNITVKFTSIYLQQNINKCYVNDNSIVSVHFYDKEEKEDLTIVGKTSGSSDSKKVFFELSDGCNIGALYSSIIVEDNSIDY</sequence>
<evidence type="ECO:0000313" key="3">
    <source>
        <dbReference type="Proteomes" id="UP000193719"/>
    </source>
</evidence>
<name>A0A1Y1UZB7_9FUNG</name>
<keyword evidence="1" id="KW-0732">Signal</keyword>
<dbReference type="OrthoDB" id="10417452at2759"/>